<evidence type="ECO:0008006" key="2">
    <source>
        <dbReference type="Google" id="ProtNLM"/>
    </source>
</evidence>
<name>X1E4L4_9ZZZZ</name>
<sequence length="70" mass="8091">MVIEKIIDETPGERAIRTFHFNFKDEKLREEFTFESGQFAEYSVFGVGEAPFCISSSPTRSDHLEFAVLR</sequence>
<dbReference type="InterPro" id="IPR017938">
    <property type="entry name" value="Riboflavin_synthase-like_b-brl"/>
</dbReference>
<evidence type="ECO:0000313" key="1">
    <source>
        <dbReference type="EMBL" id="GAH12134.1"/>
    </source>
</evidence>
<dbReference type="Gene3D" id="2.40.30.10">
    <property type="entry name" value="Translation factors"/>
    <property type="match status" value="1"/>
</dbReference>
<feature type="non-terminal residue" evidence="1">
    <location>
        <position position="70"/>
    </location>
</feature>
<gene>
    <name evidence="1" type="ORF">S01H4_52369</name>
</gene>
<dbReference type="SUPFAM" id="SSF63380">
    <property type="entry name" value="Riboflavin synthase domain-like"/>
    <property type="match status" value="1"/>
</dbReference>
<accession>X1E4L4</accession>
<dbReference type="EMBL" id="BART01029912">
    <property type="protein sequence ID" value="GAH12134.1"/>
    <property type="molecule type" value="Genomic_DNA"/>
</dbReference>
<protein>
    <recommendedName>
        <fullName evidence="2">FAD-binding FR-type domain-containing protein</fullName>
    </recommendedName>
</protein>
<reference evidence="1" key="1">
    <citation type="journal article" date="2014" name="Front. Microbiol.">
        <title>High frequency of phylogenetically diverse reductive dehalogenase-homologous genes in deep subseafloor sedimentary metagenomes.</title>
        <authorList>
            <person name="Kawai M."/>
            <person name="Futagami T."/>
            <person name="Toyoda A."/>
            <person name="Takaki Y."/>
            <person name="Nishi S."/>
            <person name="Hori S."/>
            <person name="Arai W."/>
            <person name="Tsubouchi T."/>
            <person name="Morono Y."/>
            <person name="Uchiyama I."/>
            <person name="Ito T."/>
            <person name="Fujiyama A."/>
            <person name="Inagaki F."/>
            <person name="Takami H."/>
        </authorList>
    </citation>
    <scope>NUCLEOTIDE SEQUENCE</scope>
    <source>
        <strain evidence="1">Expedition CK06-06</strain>
    </source>
</reference>
<comment type="caution">
    <text evidence="1">The sequence shown here is derived from an EMBL/GenBank/DDBJ whole genome shotgun (WGS) entry which is preliminary data.</text>
</comment>
<dbReference type="AlphaFoldDB" id="X1E4L4"/>
<organism evidence="1">
    <name type="scientific">marine sediment metagenome</name>
    <dbReference type="NCBI Taxonomy" id="412755"/>
    <lineage>
        <taxon>unclassified sequences</taxon>
        <taxon>metagenomes</taxon>
        <taxon>ecological metagenomes</taxon>
    </lineage>
</organism>
<proteinExistence type="predicted"/>